<evidence type="ECO:0000256" key="2">
    <source>
        <dbReference type="ARBA" id="ARBA00006434"/>
    </source>
</evidence>
<accession>A0A918VAG6</accession>
<dbReference type="EMBL" id="BMWH01000006">
    <property type="protein sequence ID" value="GGZ83722.1"/>
    <property type="molecule type" value="Genomic_DNA"/>
</dbReference>
<dbReference type="PANTHER" id="PTHR48086">
    <property type="entry name" value="SODIUM/PROLINE SYMPORTER-RELATED"/>
    <property type="match status" value="1"/>
</dbReference>
<dbReference type="GO" id="GO:0015123">
    <property type="term" value="F:acetate transmembrane transporter activity"/>
    <property type="evidence" value="ECO:0007669"/>
    <property type="project" value="TreeGrafter"/>
</dbReference>
<evidence type="ECO:0000256" key="6">
    <source>
        <dbReference type="ARBA" id="ARBA00022847"/>
    </source>
</evidence>
<keyword evidence="8 10" id="KW-0472">Membrane</keyword>
<dbReference type="PROSITE" id="PS50283">
    <property type="entry name" value="NA_SOLUT_SYMP_3"/>
    <property type="match status" value="1"/>
</dbReference>
<evidence type="ECO:0000256" key="5">
    <source>
        <dbReference type="ARBA" id="ARBA00022692"/>
    </source>
</evidence>
<evidence type="ECO:0000256" key="7">
    <source>
        <dbReference type="ARBA" id="ARBA00022989"/>
    </source>
</evidence>
<dbReference type="Proteomes" id="UP000623010">
    <property type="component" value="Unassembled WGS sequence"/>
</dbReference>
<comment type="caution">
    <text evidence="11">The sequence shown here is derived from an EMBL/GenBank/DDBJ whole genome shotgun (WGS) entry which is preliminary data.</text>
</comment>
<dbReference type="GO" id="GO:0015293">
    <property type="term" value="F:symporter activity"/>
    <property type="evidence" value="ECO:0007669"/>
    <property type="project" value="UniProtKB-KW"/>
</dbReference>
<dbReference type="AlphaFoldDB" id="A0A918VAG6"/>
<dbReference type="Gene3D" id="1.20.1730.10">
    <property type="entry name" value="Sodium/glucose cotransporter"/>
    <property type="match status" value="1"/>
</dbReference>
<feature type="transmembrane region" description="Helical" evidence="10">
    <location>
        <begin position="290"/>
        <end position="315"/>
    </location>
</feature>
<keyword evidence="12" id="KW-1185">Reference proteome</keyword>
<keyword evidence="7 10" id="KW-1133">Transmembrane helix</keyword>
<reference evidence="11" key="2">
    <citation type="submission" date="2020-09" db="EMBL/GenBank/DDBJ databases">
        <authorList>
            <person name="Sun Q."/>
            <person name="Ohkuma M."/>
        </authorList>
    </citation>
    <scope>NUCLEOTIDE SEQUENCE</scope>
    <source>
        <strain evidence="11">JCM 5016</strain>
    </source>
</reference>
<evidence type="ECO:0000313" key="12">
    <source>
        <dbReference type="Proteomes" id="UP000623010"/>
    </source>
</evidence>
<dbReference type="InterPro" id="IPR001734">
    <property type="entry name" value="Na/solute_symporter"/>
</dbReference>
<comment type="similarity">
    <text evidence="2 9">Belongs to the sodium:solute symporter (SSF) (TC 2.A.21) family.</text>
</comment>
<dbReference type="InterPro" id="IPR050277">
    <property type="entry name" value="Sodium:Solute_Symporter"/>
</dbReference>
<evidence type="ECO:0000256" key="10">
    <source>
        <dbReference type="SAM" id="Phobius"/>
    </source>
</evidence>
<dbReference type="CDD" id="cd11480">
    <property type="entry name" value="SLC5sbd_u4"/>
    <property type="match status" value="1"/>
</dbReference>
<keyword evidence="4" id="KW-1003">Cell membrane</keyword>
<feature type="transmembrane region" description="Helical" evidence="10">
    <location>
        <begin position="166"/>
        <end position="185"/>
    </location>
</feature>
<dbReference type="Pfam" id="PF00474">
    <property type="entry name" value="SSF"/>
    <property type="match status" value="1"/>
</dbReference>
<evidence type="ECO:0000313" key="11">
    <source>
        <dbReference type="EMBL" id="GGZ83722.1"/>
    </source>
</evidence>
<gene>
    <name evidence="11" type="ORF">GCM10010389_22120</name>
</gene>
<evidence type="ECO:0000256" key="9">
    <source>
        <dbReference type="RuleBase" id="RU362091"/>
    </source>
</evidence>
<feature type="transmembrane region" description="Helical" evidence="10">
    <location>
        <begin position="342"/>
        <end position="370"/>
    </location>
</feature>
<keyword evidence="6" id="KW-0769">Symport</keyword>
<name>A0A918VAG6_9ACTN</name>
<feature type="transmembrane region" description="Helical" evidence="10">
    <location>
        <begin position="57"/>
        <end position="80"/>
    </location>
</feature>
<keyword evidence="3" id="KW-0813">Transport</keyword>
<feature type="transmembrane region" description="Helical" evidence="10">
    <location>
        <begin position="132"/>
        <end position="160"/>
    </location>
</feature>
<feature type="transmembrane region" description="Helical" evidence="10">
    <location>
        <begin position="489"/>
        <end position="508"/>
    </location>
</feature>
<evidence type="ECO:0000256" key="3">
    <source>
        <dbReference type="ARBA" id="ARBA00022448"/>
    </source>
</evidence>
<reference evidence="11" key="1">
    <citation type="journal article" date="2014" name="Int. J. Syst. Evol. Microbiol.">
        <title>Complete genome sequence of Corynebacterium casei LMG S-19264T (=DSM 44701T), isolated from a smear-ripened cheese.</title>
        <authorList>
            <consortium name="US DOE Joint Genome Institute (JGI-PGF)"/>
            <person name="Walter F."/>
            <person name="Albersmeier A."/>
            <person name="Kalinowski J."/>
            <person name="Ruckert C."/>
        </authorList>
    </citation>
    <scope>NUCLEOTIDE SEQUENCE</scope>
    <source>
        <strain evidence="11">JCM 5016</strain>
    </source>
</reference>
<dbReference type="GO" id="GO:0006847">
    <property type="term" value="P:plasma membrane acetate transport"/>
    <property type="evidence" value="ECO:0007669"/>
    <property type="project" value="TreeGrafter"/>
</dbReference>
<feature type="transmembrane region" description="Helical" evidence="10">
    <location>
        <begin position="391"/>
        <end position="412"/>
    </location>
</feature>
<evidence type="ECO:0000256" key="1">
    <source>
        <dbReference type="ARBA" id="ARBA00004651"/>
    </source>
</evidence>
<dbReference type="PANTHER" id="PTHR48086:SF6">
    <property type="entry name" value="CATION_ACETATE SYMPORTER ACTP"/>
    <property type="match status" value="1"/>
</dbReference>
<organism evidence="11 12">
    <name type="scientific">Streptomyces echinoruber</name>
    <dbReference type="NCBI Taxonomy" id="68898"/>
    <lineage>
        <taxon>Bacteria</taxon>
        <taxon>Bacillati</taxon>
        <taxon>Actinomycetota</taxon>
        <taxon>Actinomycetes</taxon>
        <taxon>Kitasatosporales</taxon>
        <taxon>Streptomycetaceae</taxon>
        <taxon>Streptomyces</taxon>
    </lineage>
</organism>
<evidence type="ECO:0000256" key="8">
    <source>
        <dbReference type="ARBA" id="ARBA00023136"/>
    </source>
</evidence>
<protein>
    <submittedName>
        <fullName evidence="11">Cation acetate symporter</fullName>
    </submittedName>
</protein>
<comment type="subcellular location">
    <subcellularLocation>
        <location evidence="1">Cell membrane</location>
        <topology evidence="1">Multi-pass membrane protein</topology>
    </subcellularLocation>
</comment>
<feature type="transmembrane region" description="Helical" evidence="10">
    <location>
        <begin position="256"/>
        <end position="278"/>
    </location>
</feature>
<evidence type="ECO:0000256" key="4">
    <source>
        <dbReference type="ARBA" id="ARBA00022475"/>
    </source>
</evidence>
<feature type="transmembrane region" description="Helical" evidence="10">
    <location>
        <begin position="197"/>
        <end position="216"/>
    </location>
</feature>
<feature type="transmembrane region" description="Helical" evidence="10">
    <location>
        <begin position="447"/>
        <end position="469"/>
    </location>
</feature>
<keyword evidence="5 10" id="KW-0812">Transmembrane</keyword>
<dbReference type="InterPro" id="IPR038377">
    <property type="entry name" value="Na/Glc_symporter_sf"/>
</dbReference>
<dbReference type="GO" id="GO:0005886">
    <property type="term" value="C:plasma membrane"/>
    <property type="evidence" value="ECO:0007669"/>
    <property type="project" value="UniProtKB-SubCell"/>
</dbReference>
<feature type="transmembrane region" description="Helical" evidence="10">
    <location>
        <begin position="418"/>
        <end position="440"/>
    </location>
</feature>
<proteinExistence type="inferred from homology"/>
<sequence>MVTLSAGVVDAASLRLTFVLFLSVVVITLFTALLTAPQRDEIGEFYLGNRSMSPLRNGLAMCGDYVSAATLLGSTGLVALTGYDGLMYLVGTTVAWMAVLLLIAEPLHRAGRFTLGDTVALRMPRQQRPVRLALALCTVVIAVLYLVAQLVGSVALLTQFTGEPGATTRTLCVVVIGTIVIMYASLGGMPGATVIQVIKAVMLVVGVTVTAALVLHRYGWNPNALLTAAADHSGESTRFLQPGLRYGGSAASKLDFFSLQLAIVLGLAALPHVLMRLLAPRSVGVLRSSVVWAVGLVGLICLGAGVLGLGATAVVGRDTIAGTDRTGNASVLLLAHSLGGGLLTALLSCLAFVTLLAVAAGLTLAAASSLAHDVYGELRRGRVSQAEELTVARLAAVVIGVLGMLLALVSWGANTATLAFLAFAIAASAILPTLVYTLFWRRFSARGALLSLGGGLLCSVLLVVFSPVVSSRPDSFYPHADFAWFPLQNPGLVSIPVGFLLGWLGTVLNPPEQQDRAAYQDFEVRMLVGAEE</sequence>
<feature type="transmembrane region" description="Helical" evidence="10">
    <location>
        <begin position="12"/>
        <end position="36"/>
    </location>
</feature>
<feature type="transmembrane region" description="Helical" evidence="10">
    <location>
        <begin position="86"/>
        <end position="104"/>
    </location>
</feature>
<dbReference type="RefSeq" id="WP_190057192.1">
    <property type="nucleotide sequence ID" value="NZ_BMWH01000006.1"/>
</dbReference>